<sequence>MGLLVGVCSWNAQANDEQLQCSRHASYSIYLSGIHTGEMTRTEQWQGNTGVINATSQASILGIGTEYQQRSQLVWSDATNEWLTQSFHQQVSGFRSRDLQVTFSPDGRQSEVNLDGKVSTYASEQIPLRDVDTLTVQLRESLLKGRKQFALIRQASDAIEPYQYYVQEVQTRTIAPWGELQLIPIEQTGAEKMTYYFAPSLDYQLVQARYHGILLQGLIELDSYSSTCHPAPY</sequence>
<name>A0A9X3AUR5_9GAMM</name>
<dbReference type="AlphaFoldDB" id="A0A9X3AUR5"/>
<proteinExistence type="predicted"/>
<protein>
    <recommendedName>
        <fullName evidence="3">DUF3108 domain-containing protein</fullName>
    </recommendedName>
</protein>
<evidence type="ECO:0008006" key="3">
    <source>
        <dbReference type="Google" id="ProtNLM"/>
    </source>
</evidence>
<evidence type="ECO:0000313" key="2">
    <source>
        <dbReference type="Proteomes" id="UP001155546"/>
    </source>
</evidence>
<comment type="caution">
    <text evidence="1">The sequence shown here is derived from an EMBL/GenBank/DDBJ whole genome shotgun (WGS) entry which is preliminary data.</text>
</comment>
<keyword evidence="2" id="KW-1185">Reference proteome</keyword>
<reference evidence="1" key="1">
    <citation type="journal article" date="2023" name="Int. J. Syst. Evol. Microbiol.">
        <title>&lt;i&gt;Shewanella septentrionalis&lt;/i&gt; sp. nov. and &lt;i&gt;Shewanella holmiensis&lt;/i&gt; sp. nov., isolated from Baltic Sea water and sediments.</title>
        <authorList>
            <person name="Martin-Rodriguez A.J."/>
            <person name="Thorell K."/>
            <person name="Joffre E."/>
            <person name="Jensie-Markopoulos S."/>
            <person name="Moore E.R.B."/>
            <person name="Sjoling A."/>
        </authorList>
    </citation>
    <scope>NUCLEOTIDE SEQUENCE</scope>
    <source>
        <strain evidence="1">SP1S2-7</strain>
    </source>
</reference>
<dbReference type="Proteomes" id="UP001155546">
    <property type="component" value="Unassembled WGS sequence"/>
</dbReference>
<dbReference type="EMBL" id="JAMTCD010000002">
    <property type="protein sequence ID" value="MCT7940653.1"/>
    <property type="molecule type" value="Genomic_DNA"/>
</dbReference>
<gene>
    <name evidence="1" type="ORF">NE535_02385</name>
</gene>
<evidence type="ECO:0000313" key="1">
    <source>
        <dbReference type="EMBL" id="MCT7940653.1"/>
    </source>
</evidence>
<accession>A0A9X3AUR5</accession>
<organism evidence="1 2">
    <name type="scientific">Shewanella holmiensis</name>
    <dbReference type="NCBI Taxonomy" id="2952222"/>
    <lineage>
        <taxon>Bacteria</taxon>
        <taxon>Pseudomonadati</taxon>
        <taxon>Pseudomonadota</taxon>
        <taxon>Gammaproteobacteria</taxon>
        <taxon>Alteromonadales</taxon>
        <taxon>Shewanellaceae</taxon>
        <taxon>Shewanella</taxon>
    </lineage>
</organism>
<dbReference type="RefSeq" id="WP_261297234.1">
    <property type="nucleotide sequence ID" value="NZ_JAMTCD010000002.1"/>
</dbReference>